<evidence type="ECO:0000313" key="3">
    <source>
        <dbReference type="EMBL" id="RDH15401.1"/>
    </source>
</evidence>
<evidence type="ECO:0000256" key="1">
    <source>
        <dbReference type="ARBA" id="ARBA00022801"/>
    </source>
</evidence>
<dbReference type="InterPro" id="IPR029058">
    <property type="entry name" value="AB_hydrolase_fold"/>
</dbReference>
<dbReference type="SUPFAM" id="SSF53474">
    <property type="entry name" value="alpha/beta-Hydrolases"/>
    <property type="match status" value="1"/>
</dbReference>
<name>A0A370BQM6_ASPNG</name>
<dbReference type="GO" id="GO:0005737">
    <property type="term" value="C:cytoplasm"/>
    <property type="evidence" value="ECO:0007669"/>
    <property type="project" value="TreeGrafter"/>
</dbReference>
<organism evidence="3 4">
    <name type="scientific">Aspergillus niger ATCC 13496</name>
    <dbReference type="NCBI Taxonomy" id="1353008"/>
    <lineage>
        <taxon>Eukaryota</taxon>
        <taxon>Fungi</taxon>
        <taxon>Dikarya</taxon>
        <taxon>Ascomycota</taxon>
        <taxon>Pezizomycotina</taxon>
        <taxon>Eurotiomycetes</taxon>
        <taxon>Eurotiomycetidae</taxon>
        <taxon>Eurotiales</taxon>
        <taxon>Aspergillaceae</taxon>
        <taxon>Aspergillus</taxon>
        <taxon>Aspergillus subgen. Circumdati</taxon>
    </lineage>
</organism>
<dbReference type="EMBL" id="KZ851949">
    <property type="protein sequence ID" value="RDH15401.1"/>
    <property type="molecule type" value="Genomic_DNA"/>
</dbReference>
<dbReference type="PANTHER" id="PTHR48070">
    <property type="entry name" value="ESTERASE OVCA2"/>
    <property type="match status" value="1"/>
</dbReference>
<feature type="domain" description="Serine hydrolase" evidence="2">
    <location>
        <begin position="2"/>
        <end position="233"/>
    </location>
</feature>
<accession>A0A370BQM6</accession>
<evidence type="ECO:0000259" key="2">
    <source>
        <dbReference type="Pfam" id="PF03959"/>
    </source>
</evidence>
<keyword evidence="1" id="KW-0378">Hydrolase</keyword>
<protein>
    <recommendedName>
        <fullName evidence="2">Serine hydrolase domain-containing protein</fullName>
    </recommendedName>
</protein>
<dbReference type="PANTHER" id="PTHR48070:SF7">
    <property type="entry name" value="SERINE HYDROLASE FSH DOMAIN-CONTAINING PROTEIN-RELATED"/>
    <property type="match status" value="1"/>
</dbReference>
<dbReference type="VEuPathDB" id="FungiDB:M747DRAFT_310051"/>
<dbReference type="Gene3D" id="3.40.50.1820">
    <property type="entry name" value="alpha/beta hydrolase"/>
    <property type="match status" value="1"/>
</dbReference>
<reference evidence="3 4" key="1">
    <citation type="submission" date="2018-07" db="EMBL/GenBank/DDBJ databases">
        <title>Section-level genome sequencing of Aspergillus section Nigri to investigate inter- and intra-species variation.</title>
        <authorList>
            <consortium name="DOE Joint Genome Institute"/>
            <person name="Vesth T.C."/>
            <person name="Nybo J.L."/>
            <person name="Theobald S."/>
            <person name="Frisvad J.C."/>
            <person name="Larsen T.O."/>
            <person name="Nielsen K.F."/>
            <person name="Hoof J.B."/>
            <person name="Brandl J."/>
            <person name="Salamov A."/>
            <person name="Riley R."/>
            <person name="Gladden J.M."/>
            <person name="Phatale P."/>
            <person name="Nielsen M.T."/>
            <person name="Lyhne E.K."/>
            <person name="Kogle M.E."/>
            <person name="Strasser K."/>
            <person name="McDonnell E."/>
            <person name="Barry K."/>
            <person name="Clum A."/>
            <person name="Chen C."/>
            <person name="Nolan M."/>
            <person name="Sandor L."/>
            <person name="Kuo A."/>
            <person name="Lipzen A."/>
            <person name="Hainaut M."/>
            <person name="Drula E."/>
            <person name="Tsang A."/>
            <person name="Magnuson J.K."/>
            <person name="Henrissat B."/>
            <person name="Wiebenga A."/>
            <person name="Simmons B.A."/>
            <person name="Makela M.R."/>
            <person name="De vries R.P."/>
            <person name="Grigoriev I.V."/>
            <person name="Mortensen U.H."/>
            <person name="Baker S.E."/>
            <person name="Andersen M.R."/>
        </authorList>
    </citation>
    <scope>NUCLEOTIDE SEQUENCE [LARGE SCALE GENOMIC DNA]</scope>
    <source>
        <strain evidence="3 4">ATCC 13496</strain>
    </source>
</reference>
<dbReference type="InterPro" id="IPR050593">
    <property type="entry name" value="LovG"/>
</dbReference>
<proteinExistence type="predicted"/>
<sequence length="258" mass="28707">MRFLCLHGMGTNSRRKQQIFELQTERGLRYHGQRNRLNSVMPAAAIRQGLGDGHSYEWLDGSIKTEMAPGMQDLVAPDDEFLMYVDDTAETRRQVLTDMDNFLAMETEPFDGLLAFSLGAGCGASYLIHKMQQGTPTNRLPFRFAVFFCGAPALFGRPNRETVAAPSMDAEIIGIDKAREGDSGKPSEVIEIPTAHIWGRNDTLWGYGPELSRWCKDENREIVVHDGGHEIPGPRDPVTLARCLQAIKRTIARAGGDE</sequence>
<gene>
    <name evidence="3" type="ORF">M747DRAFT_310051</name>
</gene>
<dbReference type="InterPro" id="IPR005645">
    <property type="entry name" value="FSH-like_dom"/>
</dbReference>
<dbReference type="Pfam" id="PF03959">
    <property type="entry name" value="FSH1"/>
    <property type="match status" value="1"/>
</dbReference>
<dbReference type="GO" id="GO:0005634">
    <property type="term" value="C:nucleus"/>
    <property type="evidence" value="ECO:0007669"/>
    <property type="project" value="TreeGrafter"/>
</dbReference>
<dbReference type="AlphaFoldDB" id="A0A370BQM6"/>
<dbReference type="GO" id="GO:0016787">
    <property type="term" value="F:hydrolase activity"/>
    <property type="evidence" value="ECO:0007669"/>
    <property type="project" value="UniProtKB-KW"/>
</dbReference>
<dbReference type="GO" id="GO:0019748">
    <property type="term" value="P:secondary metabolic process"/>
    <property type="evidence" value="ECO:0007669"/>
    <property type="project" value="TreeGrafter"/>
</dbReference>
<dbReference type="Proteomes" id="UP000253845">
    <property type="component" value="Unassembled WGS sequence"/>
</dbReference>
<evidence type="ECO:0000313" key="4">
    <source>
        <dbReference type="Proteomes" id="UP000253845"/>
    </source>
</evidence>